<dbReference type="Gene3D" id="1.10.150.750">
    <property type="match status" value="1"/>
</dbReference>
<dbReference type="PANTHER" id="PTHR43316:SF9">
    <property type="entry name" value="ACID DEHALOGENASE, PUTATIVE (AFU_ORTHOLOGUE AFUA_6G14460)-RELATED"/>
    <property type="match status" value="1"/>
</dbReference>
<sequence length="230" mass="25561">MADRWLTFDCYGTIIDWRTGMTAALDSVAPGRSAELIDAYYRCEPEVEAEPPFRNYRAILTEGLRRAAASTGIPLEEHQFSVLADTLPTWPAFADSVPALQQLRDAGYKLGILTNTDADLFAQTLAGPLPIPFDEVITAQEVQSYKPGDPMFDTFVARHTPAPTDWIHVGNSVWHDCEPAHRRGFRTIFVHRSENAENNEWIHLSDSGQRSVTVTIPDLASLPGALHELS</sequence>
<name>A0A7I7T0Z2_9MYCO</name>
<dbReference type="InterPro" id="IPR036412">
    <property type="entry name" value="HAD-like_sf"/>
</dbReference>
<evidence type="ECO:0000256" key="1">
    <source>
        <dbReference type="ARBA" id="ARBA00022801"/>
    </source>
</evidence>
<dbReference type="SUPFAM" id="SSF56784">
    <property type="entry name" value="HAD-like"/>
    <property type="match status" value="1"/>
</dbReference>
<reference evidence="2 3" key="1">
    <citation type="journal article" date="2019" name="Emerg. Microbes Infect.">
        <title>Comprehensive subspecies identification of 175 nontuberculous mycobacteria species based on 7547 genomic profiles.</title>
        <authorList>
            <person name="Matsumoto Y."/>
            <person name="Kinjo T."/>
            <person name="Motooka D."/>
            <person name="Nabeya D."/>
            <person name="Jung N."/>
            <person name="Uechi K."/>
            <person name="Horii T."/>
            <person name="Iida T."/>
            <person name="Fujita J."/>
            <person name="Nakamura S."/>
        </authorList>
    </citation>
    <scope>NUCLEOTIDE SEQUENCE [LARGE SCALE GENOMIC DNA]</scope>
    <source>
        <strain evidence="2 3">JCM 30396</strain>
    </source>
</reference>
<gene>
    <name evidence="2" type="ORF">MHEL_08330</name>
</gene>
<proteinExistence type="predicted"/>
<evidence type="ECO:0000313" key="2">
    <source>
        <dbReference type="EMBL" id="BBY62590.1"/>
    </source>
</evidence>
<dbReference type="SFLD" id="SFLDS00003">
    <property type="entry name" value="Haloacid_Dehalogenase"/>
    <property type="match status" value="1"/>
</dbReference>
<dbReference type="InterPro" id="IPR023214">
    <property type="entry name" value="HAD_sf"/>
</dbReference>
<dbReference type="Proteomes" id="UP000467148">
    <property type="component" value="Chromosome"/>
</dbReference>
<accession>A0A7I7T0Z2</accession>
<keyword evidence="3" id="KW-1185">Reference proteome</keyword>
<protein>
    <submittedName>
        <fullName evidence="2">Haloacid dehalogenase</fullName>
    </submittedName>
</protein>
<organism evidence="2 3">
    <name type="scientific">Mycolicibacterium helvum</name>
    <dbReference type="NCBI Taxonomy" id="1534349"/>
    <lineage>
        <taxon>Bacteria</taxon>
        <taxon>Bacillati</taxon>
        <taxon>Actinomycetota</taxon>
        <taxon>Actinomycetes</taxon>
        <taxon>Mycobacteriales</taxon>
        <taxon>Mycobacteriaceae</taxon>
        <taxon>Mycolicibacterium</taxon>
    </lineage>
</organism>
<dbReference type="GO" id="GO:0016787">
    <property type="term" value="F:hydrolase activity"/>
    <property type="evidence" value="ECO:0007669"/>
    <property type="project" value="UniProtKB-KW"/>
</dbReference>
<dbReference type="Gene3D" id="3.40.50.1000">
    <property type="entry name" value="HAD superfamily/HAD-like"/>
    <property type="match status" value="1"/>
</dbReference>
<dbReference type="RefSeq" id="WP_163746380.1">
    <property type="nucleotide sequence ID" value="NZ_AP022596.1"/>
</dbReference>
<dbReference type="PRINTS" id="PR00413">
    <property type="entry name" value="HADHALOGNASE"/>
</dbReference>
<dbReference type="Pfam" id="PF00702">
    <property type="entry name" value="Hydrolase"/>
    <property type="match status" value="1"/>
</dbReference>
<evidence type="ECO:0000313" key="3">
    <source>
        <dbReference type="Proteomes" id="UP000467148"/>
    </source>
</evidence>
<dbReference type="InterPro" id="IPR051540">
    <property type="entry name" value="S-2-haloacid_dehalogenase"/>
</dbReference>
<keyword evidence="1" id="KW-0378">Hydrolase</keyword>
<dbReference type="KEGG" id="mhev:MHEL_08330"/>
<dbReference type="InterPro" id="IPR006439">
    <property type="entry name" value="HAD-SF_hydro_IA"/>
</dbReference>
<dbReference type="EMBL" id="AP022596">
    <property type="protein sequence ID" value="BBY62590.1"/>
    <property type="molecule type" value="Genomic_DNA"/>
</dbReference>
<dbReference type="AlphaFoldDB" id="A0A7I7T0Z2"/>
<dbReference type="PANTHER" id="PTHR43316">
    <property type="entry name" value="HYDROLASE, HALOACID DELAHOGENASE-RELATED"/>
    <property type="match status" value="1"/>
</dbReference>
<dbReference type="SFLD" id="SFLDG01129">
    <property type="entry name" value="C1.5:_HAD__Beta-PGM__Phosphata"/>
    <property type="match status" value="1"/>
</dbReference>